<dbReference type="AlphaFoldDB" id="A0A1Y3U0U2"/>
<dbReference type="SUPFAM" id="SSF56300">
    <property type="entry name" value="Metallo-dependent phosphatases"/>
    <property type="match status" value="1"/>
</dbReference>
<dbReference type="InterPro" id="IPR029052">
    <property type="entry name" value="Metallo-depent_PP-like"/>
</dbReference>
<evidence type="ECO:0000313" key="5">
    <source>
        <dbReference type="Proteomes" id="UP000196560"/>
    </source>
</evidence>
<organism evidence="4 5">
    <name type="scientific">Enorma massiliensis</name>
    <dbReference type="NCBI Taxonomy" id="1472761"/>
    <lineage>
        <taxon>Bacteria</taxon>
        <taxon>Bacillati</taxon>
        <taxon>Actinomycetota</taxon>
        <taxon>Coriobacteriia</taxon>
        <taxon>Coriobacteriales</taxon>
        <taxon>Coriobacteriaceae</taxon>
        <taxon>Enorma</taxon>
    </lineage>
</organism>
<dbReference type="NCBIfam" id="TIGR00040">
    <property type="entry name" value="yfcE"/>
    <property type="match status" value="1"/>
</dbReference>
<dbReference type="InterPro" id="IPR024654">
    <property type="entry name" value="Calcineurin-like_PHP_lpxH"/>
</dbReference>
<evidence type="ECO:0000256" key="2">
    <source>
        <dbReference type="RuleBase" id="RU362039"/>
    </source>
</evidence>
<evidence type="ECO:0000313" key="4">
    <source>
        <dbReference type="EMBL" id="OUN42364.1"/>
    </source>
</evidence>
<dbReference type="Pfam" id="PF12850">
    <property type="entry name" value="Metallophos_2"/>
    <property type="match status" value="1"/>
</dbReference>
<gene>
    <name evidence="4" type="ORF">B5G21_07830</name>
</gene>
<dbReference type="InterPro" id="IPR000979">
    <property type="entry name" value="Phosphodiesterase_MJ0936/Vps29"/>
</dbReference>
<dbReference type="Gene3D" id="3.60.21.10">
    <property type="match status" value="1"/>
</dbReference>
<accession>A0A1Y3U0U2</accession>
<feature type="domain" description="Calcineurin-like phosphoesterase" evidence="3">
    <location>
        <begin position="1"/>
        <end position="172"/>
    </location>
</feature>
<evidence type="ECO:0000256" key="1">
    <source>
        <dbReference type="ARBA" id="ARBA00008950"/>
    </source>
</evidence>
<proteinExistence type="inferred from homology"/>
<protein>
    <recommendedName>
        <fullName evidence="2">Phosphoesterase</fullName>
        <ecNumber evidence="2">3.1.4.-</ecNumber>
    </recommendedName>
</protein>
<dbReference type="GO" id="GO:0016787">
    <property type="term" value="F:hydrolase activity"/>
    <property type="evidence" value="ECO:0007669"/>
    <property type="project" value="UniProtKB-UniRule"/>
</dbReference>
<dbReference type="STRING" id="1118060.GCA_000311845_01939"/>
<dbReference type="EC" id="3.1.4.-" evidence="2"/>
<reference evidence="5" key="1">
    <citation type="submission" date="2017-04" db="EMBL/GenBank/DDBJ databases">
        <title>Function of individual gut microbiota members based on whole genome sequencing of pure cultures obtained from chicken caecum.</title>
        <authorList>
            <person name="Medvecky M."/>
            <person name="Cejkova D."/>
            <person name="Polansky O."/>
            <person name="Karasova D."/>
            <person name="Kubasova T."/>
            <person name="Cizek A."/>
            <person name="Rychlik I."/>
        </authorList>
    </citation>
    <scope>NUCLEOTIDE SEQUENCE [LARGE SCALE GENOMIC DNA]</scope>
    <source>
        <strain evidence="5">An70</strain>
    </source>
</reference>
<keyword evidence="5" id="KW-1185">Reference proteome</keyword>
<comment type="caution">
    <text evidence="4">The sequence shown here is derived from an EMBL/GenBank/DDBJ whole genome shotgun (WGS) entry which is preliminary data.</text>
</comment>
<dbReference type="RefSeq" id="WP_087186722.1">
    <property type="nucleotide sequence ID" value="NZ_CALUIC010000005.1"/>
</dbReference>
<comment type="cofactor">
    <cofactor evidence="2">
        <name>a divalent metal cation</name>
        <dbReference type="ChEBI" id="CHEBI:60240"/>
    </cofactor>
</comment>
<dbReference type="eggNOG" id="COG0622">
    <property type="taxonomic scope" value="Bacteria"/>
</dbReference>
<dbReference type="Proteomes" id="UP000196560">
    <property type="component" value="Unassembled WGS sequence"/>
</dbReference>
<dbReference type="EMBL" id="NFHO01000008">
    <property type="protein sequence ID" value="OUN42364.1"/>
    <property type="molecule type" value="Genomic_DNA"/>
</dbReference>
<keyword evidence="2" id="KW-0479">Metal-binding</keyword>
<evidence type="ECO:0000259" key="3">
    <source>
        <dbReference type="Pfam" id="PF12850"/>
    </source>
</evidence>
<dbReference type="GO" id="GO:0046872">
    <property type="term" value="F:metal ion binding"/>
    <property type="evidence" value="ECO:0007669"/>
    <property type="project" value="UniProtKB-KW"/>
</dbReference>
<comment type="similarity">
    <text evidence="1 2">Belongs to the metallophosphoesterase superfamily. YfcE family.</text>
</comment>
<sequence length="189" mass="20446">MKVLIASDIHGSAYWAERLVRAVEVEQPDRIVLLGDLLYHGPRNDLPREYDPKRVIPLLNGLADSGNLVAVRGNCDAEVDQMVLSFPCMADYAELVDDGGRTLFLTHGHVFGAGFHNSVDNIPALAEGSAVVYGHTHVKVNEAVGARPGIWAFNPGSVSIPKDGSHSYGIYESGEALESAFRHVVLEEA</sequence>
<dbReference type="NCBIfam" id="NF006988">
    <property type="entry name" value="PRK09453.1"/>
    <property type="match status" value="1"/>
</dbReference>
<name>A0A1Y3U0U2_9ACTN</name>